<comment type="caution">
    <text evidence="2">The sequence shown here is derived from an EMBL/GenBank/DDBJ whole genome shotgun (WGS) entry which is preliminary data.</text>
</comment>
<feature type="region of interest" description="Disordered" evidence="1">
    <location>
        <begin position="200"/>
        <end position="225"/>
    </location>
</feature>
<evidence type="ECO:0000313" key="3">
    <source>
        <dbReference type="Proteomes" id="UP001327957"/>
    </source>
</evidence>
<accession>A0AAV9SZ99</accession>
<sequence>MCNDNSAKRVCGHDLSWYAAQAKAKPRVHLCMATKAAVILTTYWARLTPANVEQQLDNELVWRRFLDAGRLSHPGINKHAYRPVYQTLRSTIKTIVRRTFAAAGIIVLRDNAWAYTAVAADCFRSAEHVVAWYQATLDAAARASQARAPVQMDDIADQLARFAMCDDDIAPSPAPPPATGPTPVSVASMALSSGRTNGAGCNPLSAGLSNNHPMPPPNPLPTPDVSLAFINQDLARPPPKVSHAKQEVYPSLGADPTTDSDRAEHQTLIMDGGWRTLDAGREMQAACPRPIEAQAQAQAQASPATDGSAEAVPVQGLLLELVDKAIRSTTVSTTRERCREYSEMLHLVMQLAGQLEHEHRMMLLIMELGCREE</sequence>
<gene>
    <name evidence="2" type="ORF">QIS74_11660</name>
</gene>
<dbReference type="Proteomes" id="UP001327957">
    <property type="component" value="Unassembled WGS sequence"/>
</dbReference>
<name>A0AAV9SZ99_9PEZI</name>
<evidence type="ECO:0000313" key="2">
    <source>
        <dbReference type="EMBL" id="KAK6210076.1"/>
    </source>
</evidence>
<feature type="region of interest" description="Disordered" evidence="1">
    <location>
        <begin position="167"/>
        <end position="186"/>
    </location>
</feature>
<evidence type="ECO:0000256" key="1">
    <source>
        <dbReference type="SAM" id="MobiDB-lite"/>
    </source>
</evidence>
<dbReference type="EMBL" id="JASAOK010000047">
    <property type="protein sequence ID" value="KAK6210076.1"/>
    <property type="molecule type" value="Genomic_DNA"/>
</dbReference>
<keyword evidence="3" id="KW-1185">Reference proteome</keyword>
<reference evidence="2 3" key="1">
    <citation type="submission" date="2023-04" db="EMBL/GenBank/DDBJ databases">
        <title>Colletotrichum tabacum stain YC1 causing leaf anthracnose on Nicotiana tabacum(L.) cv.</title>
        <authorList>
            <person name="Ji Z."/>
            <person name="Wang M."/>
            <person name="Zhang J."/>
            <person name="Wang N."/>
            <person name="Zhou Z."/>
        </authorList>
    </citation>
    <scope>NUCLEOTIDE SEQUENCE [LARGE SCALE GENOMIC DNA]</scope>
    <source>
        <strain evidence="2 3">YC1</strain>
    </source>
</reference>
<feature type="compositionally biased region" description="Pro residues" evidence="1">
    <location>
        <begin position="213"/>
        <end position="222"/>
    </location>
</feature>
<organism evidence="2 3">
    <name type="scientific">Colletotrichum tabaci</name>
    <dbReference type="NCBI Taxonomy" id="1209068"/>
    <lineage>
        <taxon>Eukaryota</taxon>
        <taxon>Fungi</taxon>
        <taxon>Dikarya</taxon>
        <taxon>Ascomycota</taxon>
        <taxon>Pezizomycotina</taxon>
        <taxon>Sordariomycetes</taxon>
        <taxon>Hypocreomycetidae</taxon>
        <taxon>Glomerellales</taxon>
        <taxon>Glomerellaceae</taxon>
        <taxon>Colletotrichum</taxon>
        <taxon>Colletotrichum destructivum species complex</taxon>
    </lineage>
</organism>
<dbReference type="AlphaFoldDB" id="A0AAV9SZ99"/>
<protein>
    <submittedName>
        <fullName evidence="2">Uncharacterized protein</fullName>
    </submittedName>
</protein>
<proteinExistence type="predicted"/>